<dbReference type="KEGG" id="dpx:DAPPUDRAFT_267989"/>
<reference evidence="1 2" key="1">
    <citation type="journal article" date="2011" name="Science">
        <title>The ecoresponsive genome of Daphnia pulex.</title>
        <authorList>
            <person name="Colbourne J.K."/>
            <person name="Pfrender M.E."/>
            <person name="Gilbert D."/>
            <person name="Thomas W.K."/>
            <person name="Tucker A."/>
            <person name="Oakley T.H."/>
            <person name="Tokishita S."/>
            <person name="Aerts A."/>
            <person name="Arnold G.J."/>
            <person name="Basu M.K."/>
            <person name="Bauer D.J."/>
            <person name="Caceres C.E."/>
            <person name="Carmel L."/>
            <person name="Casola C."/>
            <person name="Choi J.H."/>
            <person name="Detter J.C."/>
            <person name="Dong Q."/>
            <person name="Dusheyko S."/>
            <person name="Eads B.D."/>
            <person name="Frohlich T."/>
            <person name="Geiler-Samerotte K.A."/>
            <person name="Gerlach D."/>
            <person name="Hatcher P."/>
            <person name="Jogdeo S."/>
            <person name="Krijgsveld J."/>
            <person name="Kriventseva E.V."/>
            <person name="Kultz D."/>
            <person name="Laforsch C."/>
            <person name="Lindquist E."/>
            <person name="Lopez J."/>
            <person name="Manak J.R."/>
            <person name="Muller J."/>
            <person name="Pangilinan J."/>
            <person name="Patwardhan R.P."/>
            <person name="Pitluck S."/>
            <person name="Pritham E.J."/>
            <person name="Rechtsteiner A."/>
            <person name="Rho M."/>
            <person name="Rogozin I.B."/>
            <person name="Sakarya O."/>
            <person name="Salamov A."/>
            <person name="Schaack S."/>
            <person name="Shapiro H."/>
            <person name="Shiga Y."/>
            <person name="Skalitzky C."/>
            <person name="Smith Z."/>
            <person name="Souvorov A."/>
            <person name="Sung W."/>
            <person name="Tang Z."/>
            <person name="Tsuchiya D."/>
            <person name="Tu H."/>
            <person name="Vos H."/>
            <person name="Wang M."/>
            <person name="Wolf Y.I."/>
            <person name="Yamagata H."/>
            <person name="Yamada T."/>
            <person name="Ye Y."/>
            <person name="Shaw J.R."/>
            <person name="Andrews J."/>
            <person name="Crease T.J."/>
            <person name="Tang H."/>
            <person name="Lucas S.M."/>
            <person name="Robertson H.M."/>
            <person name="Bork P."/>
            <person name="Koonin E.V."/>
            <person name="Zdobnov E.M."/>
            <person name="Grigoriev I.V."/>
            <person name="Lynch M."/>
            <person name="Boore J.L."/>
        </authorList>
    </citation>
    <scope>NUCLEOTIDE SEQUENCE [LARGE SCALE GENOMIC DNA]</scope>
</reference>
<gene>
    <name evidence="1" type="ORF">DAPPUDRAFT_267989</name>
</gene>
<keyword evidence="2" id="KW-1185">Reference proteome</keyword>
<evidence type="ECO:0000313" key="2">
    <source>
        <dbReference type="Proteomes" id="UP000000305"/>
    </source>
</evidence>
<dbReference type="InParanoid" id="E9HX61"/>
<proteinExistence type="predicted"/>
<sequence>MYLVQRLVFPTDFNCLRTIPLAKLVNPLSHSTWNVCENVLSCLLGQQRQALGYSHLSEITAARLSIRSLPS</sequence>
<dbReference type="Proteomes" id="UP000000305">
    <property type="component" value="Unassembled WGS sequence"/>
</dbReference>
<organism evidence="1 2">
    <name type="scientific">Daphnia pulex</name>
    <name type="common">Water flea</name>
    <dbReference type="NCBI Taxonomy" id="6669"/>
    <lineage>
        <taxon>Eukaryota</taxon>
        <taxon>Metazoa</taxon>
        <taxon>Ecdysozoa</taxon>
        <taxon>Arthropoda</taxon>
        <taxon>Crustacea</taxon>
        <taxon>Branchiopoda</taxon>
        <taxon>Diplostraca</taxon>
        <taxon>Cladocera</taxon>
        <taxon>Anomopoda</taxon>
        <taxon>Daphniidae</taxon>
        <taxon>Daphnia</taxon>
    </lineage>
</organism>
<protein>
    <submittedName>
        <fullName evidence="1">Uncharacterized protein</fullName>
    </submittedName>
</protein>
<name>E9HX61_DAPPU</name>
<accession>E9HX61</accession>
<dbReference type="HOGENOM" id="CLU_2742620_0_0_1"/>
<evidence type="ECO:0000313" key="1">
    <source>
        <dbReference type="EMBL" id="EFX63668.1"/>
    </source>
</evidence>
<dbReference type="AlphaFoldDB" id="E9HX61"/>
<dbReference type="EMBL" id="GL733002">
    <property type="protein sequence ID" value="EFX63668.1"/>
    <property type="molecule type" value="Genomic_DNA"/>
</dbReference>